<organism evidence="2 3">
    <name type="scientific">Pedobacter steynii</name>
    <dbReference type="NCBI Taxonomy" id="430522"/>
    <lineage>
        <taxon>Bacteria</taxon>
        <taxon>Pseudomonadati</taxon>
        <taxon>Bacteroidota</taxon>
        <taxon>Sphingobacteriia</taxon>
        <taxon>Sphingobacteriales</taxon>
        <taxon>Sphingobacteriaceae</taxon>
        <taxon>Pedobacter</taxon>
    </lineage>
</organism>
<gene>
    <name evidence="2" type="ORF">SAMN05421820_11417</name>
</gene>
<keyword evidence="3" id="KW-1185">Reference proteome</keyword>
<reference evidence="3" key="1">
    <citation type="submission" date="2016-10" db="EMBL/GenBank/DDBJ databases">
        <authorList>
            <person name="Varghese N."/>
            <person name="Submissions S."/>
        </authorList>
    </citation>
    <scope>NUCLEOTIDE SEQUENCE [LARGE SCALE GENOMIC DNA]</scope>
    <source>
        <strain evidence="3">DSM 19110</strain>
    </source>
</reference>
<dbReference type="AlphaFoldDB" id="A0A1H0IXP1"/>
<feature type="domain" description="DUF5977" evidence="1">
    <location>
        <begin position="996"/>
        <end position="1059"/>
    </location>
</feature>
<name>A0A1H0IXP1_9SPHI</name>
<dbReference type="Proteomes" id="UP000183200">
    <property type="component" value="Unassembled WGS sequence"/>
</dbReference>
<dbReference type="InterPro" id="IPR046020">
    <property type="entry name" value="DUF5977"/>
</dbReference>
<dbReference type="OrthoDB" id="903892at2"/>
<proteinExistence type="predicted"/>
<evidence type="ECO:0000313" key="3">
    <source>
        <dbReference type="Proteomes" id="UP000183200"/>
    </source>
</evidence>
<accession>A0A1H0IXP1</accession>
<dbReference type="EMBL" id="FNGY01000014">
    <property type="protein sequence ID" value="SDO36237.1"/>
    <property type="molecule type" value="Genomic_DNA"/>
</dbReference>
<dbReference type="RefSeq" id="WP_143010575.1">
    <property type="nucleotide sequence ID" value="NZ_FNGY01000014.1"/>
</dbReference>
<sequence>MIRKMLSVYLLWILGAVSYAQDLKRVLPPSPSSSEFDKYVNHVVSLQSGTPEINIPIYDIQVGLIKIPIALSYHASGIKFAQANGDVGVGWALSPGYRISRTTYSFADEQTVMPSQHEINNKVYYELDRLTRERYLSKFNKSSESHRFFDGPFDDLDGQYDIFTYGLDNTSGRFLIDDRIKKTTTLLTGEFGSKINYTTKIFASNSTCINALDFKDTRGVFYEFGKTENSNEDLCETTGVRGGLVTTAWPLTKISLPSNQQISFKYRKFYEQRGAGVTSLSLTYGTRRESQDNCYPDQMVYSSSVTGSPGYYDTYNTMEITTPNEKVTFERAAQDQKINALNISTITGELKKRVLFYYSSGGNSRQFLDSLKIYDADLKNSLTYKFDYNSKGTNYRNYDFWGYYARDSNSDLGYEASYLPELKVNFSWINSGSTTPETPCDFNRNHAYNFGANKSQASIAYSLNKITYPTGGFTDYVFEPNQFNANGKIQSGGIRIREIRSYDKSEKLLLSKSYLYGKNYSGYGKGQTLPGSEIGMNISERAELVAISSGTYMEAVRKLVYSSVPDPEIADSYVMQNYGWYDEVTEINKDAAVTGRTVYNYDQNYFQAGWYPRDVQNSAPFVRTYDYRTAPRLKEKRFYETTATGEKLARKESYEYSPTATSQFSGFKVSGFAKASPAENRHPGLFNFAINGHNSLFNYAEYDIVGGAKQLSLQIDSTFNTDSGVLVNRKEWMFNSLGQISTNTETTSEGEKITSKMTYPMDYASTEYANNDIAKGIQILKDKNVIDPVVEQYVQKSNANGTNLRTVSSILTTYKTTIPYPNVVHKMESRQGITNFSPASITAAASAIDSRYKPKISFNEYDEHGNLLEQQQINGIKETYFWGYSSQFPVAKILNGDYNLAKQYVNQAILDNPTSDMELRNELNKLRLNLTASHVTTYTYEPLVGVTSITDEKGQTSYYEYDGFQRLKNIKDQYTNIVKNYTLNYGMSPYVAPTIYKSVAMSKMFTKVCTDGLTGTSIAYTVPAGKYTATASQAAANQLATNELNTKGQANANEYGNCINTCTGEGQKIVNGHCETGRRYNLSSQRTGNGYKCTYEYQWSDGSKSELLYEYNAYDCAID</sequence>
<dbReference type="Pfam" id="PF19404">
    <property type="entry name" value="DUF5977"/>
    <property type="match status" value="1"/>
</dbReference>
<evidence type="ECO:0000259" key="1">
    <source>
        <dbReference type="Pfam" id="PF19404"/>
    </source>
</evidence>
<evidence type="ECO:0000313" key="2">
    <source>
        <dbReference type="EMBL" id="SDO36237.1"/>
    </source>
</evidence>
<protein>
    <submittedName>
        <fullName evidence="2">YD repeat-containing protein</fullName>
    </submittedName>
</protein>